<protein>
    <submittedName>
        <fullName evidence="4">Flagellar assembly protein FlgT</fullName>
    </submittedName>
</protein>
<name>A0ABS8G5C7_9ALTE</name>
<feature type="domain" description="Flagellar assembly protein T N-terminal" evidence="3">
    <location>
        <begin position="9"/>
        <end position="95"/>
    </location>
</feature>
<sequence length="367" mass="41147">MTLFPAQAAWFEASGHAVIVNGDKEQARRNATEDALRQAMLFAGASVKSVQMLANGLLQDEQLEIRTTGEVNQLELIDEIYHDGMVTVNVRADIFAQKTTCASADYQKRLVTSWFTLRDQRQGALGGIEDIGKALPLQLKQAFRKSAQHVRLTSIDTRYIQHGGTPSEASLMARRMNGQYVLLAQVDDISSQEADTPSWQFWADTPPRRQAAITFSLYDGQQGELLWQQGYATDAPWEFDRYSTVDINSQTLWSSAYGQAVTRMLQTAAQDIDEFLACQPAYGRVLHVTNQTLQIDLGERDGLSVGDELTLFQLRQFYTPGGQLQQQYRLHPHRVRITEVFANTANARAGDDTLLGNIQPNDFVARR</sequence>
<evidence type="ECO:0000259" key="2">
    <source>
        <dbReference type="Pfam" id="PF16539"/>
    </source>
</evidence>
<dbReference type="InterPro" id="IPR038180">
    <property type="entry name" value="FlgT_N_sf"/>
</dbReference>
<dbReference type="Pfam" id="PF16548">
    <property type="entry name" value="FlgT_N"/>
    <property type="match status" value="1"/>
</dbReference>
<evidence type="ECO:0000259" key="1">
    <source>
        <dbReference type="Pfam" id="PF16538"/>
    </source>
</evidence>
<dbReference type="Gene3D" id="2.40.10.410">
    <property type="entry name" value="FlgT, C-terminal domain"/>
    <property type="match status" value="1"/>
</dbReference>
<dbReference type="EMBL" id="JAJEWP010000001">
    <property type="protein sequence ID" value="MCC2615075.1"/>
    <property type="molecule type" value="Genomic_DNA"/>
</dbReference>
<reference evidence="4 5" key="1">
    <citation type="submission" date="2021-10" db="EMBL/GenBank/DDBJ databases">
        <title>Draft genome of Aestuariibacter halophilus JC2043.</title>
        <authorList>
            <person name="Emsley S.A."/>
            <person name="Pfannmuller K.M."/>
            <person name="Ushijima B."/>
            <person name="Saw J.H."/>
            <person name="Videau P."/>
        </authorList>
    </citation>
    <scope>NUCLEOTIDE SEQUENCE [LARGE SCALE GENOMIC DNA]</scope>
    <source>
        <strain evidence="4 5">JC2043</strain>
    </source>
</reference>
<evidence type="ECO:0000313" key="4">
    <source>
        <dbReference type="EMBL" id="MCC2615075.1"/>
    </source>
</evidence>
<feature type="domain" description="Flagellar assembly protein T C-terminal" evidence="1">
    <location>
        <begin position="290"/>
        <end position="366"/>
    </location>
</feature>
<dbReference type="Gene3D" id="3.40.50.10610">
    <property type="entry name" value="ABC-type transport auxiliary lipoprotein component"/>
    <property type="match status" value="1"/>
</dbReference>
<organism evidence="4 5">
    <name type="scientific">Fluctibacter halophilus</name>
    <dbReference type="NCBI Taxonomy" id="226011"/>
    <lineage>
        <taxon>Bacteria</taxon>
        <taxon>Pseudomonadati</taxon>
        <taxon>Pseudomonadota</taxon>
        <taxon>Gammaproteobacteria</taxon>
        <taxon>Alteromonadales</taxon>
        <taxon>Alteromonadaceae</taxon>
        <taxon>Fluctibacter</taxon>
    </lineage>
</organism>
<dbReference type="InterPro" id="IPR032388">
    <property type="entry name" value="FlgT_C"/>
</dbReference>
<dbReference type="InterPro" id="IPR032386">
    <property type="entry name" value="FlgT_M"/>
</dbReference>
<evidence type="ECO:0000259" key="3">
    <source>
        <dbReference type="Pfam" id="PF16548"/>
    </source>
</evidence>
<keyword evidence="5" id="KW-1185">Reference proteome</keyword>
<accession>A0ABS8G5C7</accession>
<dbReference type="Pfam" id="PF16538">
    <property type="entry name" value="FlgT_C"/>
    <property type="match status" value="1"/>
</dbReference>
<evidence type="ECO:0000313" key="5">
    <source>
        <dbReference type="Proteomes" id="UP001520878"/>
    </source>
</evidence>
<feature type="domain" description="Flagellar assembly protein T middle" evidence="2">
    <location>
        <begin position="100"/>
        <end position="246"/>
    </location>
</feature>
<keyword evidence="4" id="KW-0969">Cilium</keyword>
<keyword evidence="4" id="KW-0966">Cell projection</keyword>
<proteinExistence type="predicted"/>
<dbReference type="Pfam" id="PF16539">
    <property type="entry name" value="FlgT_M"/>
    <property type="match status" value="1"/>
</dbReference>
<dbReference type="InterPro" id="IPR038165">
    <property type="entry name" value="FlgT_C_sf"/>
</dbReference>
<dbReference type="Proteomes" id="UP001520878">
    <property type="component" value="Unassembled WGS sequence"/>
</dbReference>
<keyword evidence="4" id="KW-0282">Flagellum</keyword>
<gene>
    <name evidence="4" type="ORF">LJ739_02315</name>
</gene>
<comment type="caution">
    <text evidence="4">The sequence shown here is derived from an EMBL/GenBank/DDBJ whole genome shotgun (WGS) entry which is preliminary data.</text>
</comment>
<dbReference type="InterPro" id="IPR032370">
    <property type="entry name" value="FlgT_N"/>
</dbReference>
<dbReference type="Gene3D" id="3.30.1660.40">
    <property type="entry name" value="FlgT, N-terminal domain"/>
    <property type="match status" value="1"/>
</dbReference>